<evidence type="ECO:0000256" key="1">
    <source>
        <dbReference type="SAM" id="MobiDB-lite"/>
    </source>
</evidence>
<gene>
    <name evidence="2" type="ORF">QTN89_28570</name>
</gene>
<dbReference type="Proteomes" id="UP001239462">
    <property type="component" value="Unassembled WGS sequence"/>
</dbReference>
<comment type="caution">
    <text evidence="2">The sequence shown here is derived from an EMBL/GenBank/DDBJ whole genome shotgun (WGS) entry which is preliminary data.</text>
</comment>
<accession>A0ABT7PTH2</accession>
<dbReference type="RefSeq" id="WP_289167573.1">
    <property type="nucleotide sequence ID" value="NZ_JASZZN010000055.1"/>
</dbReference>
<name>A0ABT7PTH2_9BACT</name>
<feature type="compositionally biased region" description="Basic and acidic residues" evidence="1">
    <location>
        <begin position="14"/>
        <end position="25"/>
    </location>
</feature>
<dbReference type="EMBL" id="JASZZN010000055">
    <property type="protein sequence ID" value="MDM4019441.1"/>
    <property type="molecule type" value="Genomic_DNA"/>
</dbReference>
<keyword evidence="3" id="KW-1185">Reference proteome</keyword>
<evidence type="ECO:0000313" key="2">
    <source>
        <dbReference type="EMBL" id="MDM4019441.1"/>
    </source>
</evidence>
<reference evidence="2 3" key="1">
    <citation type="submission" date="2023-06" db="EMBL/GenBank/DDBJ databases">
        <title>Roseiconus lacunae JC819 isolated from Gulf of Mannar region, Tamil Nadu.</title>
        <authorList>
            <person name="Pk S."/>
            <person name="Ch S."/>
            <person name="Ch V.R."/>
        </authorList>
    </citation>
    <scope>NUCLEOTIDE SEQUENCE [LARGE SCALE GENOMIC DNA]</scope>
    <source>
        <strain evidence="2 3">JC819</strain>
    </source>
</reference>
<protein>
    <submittedName>
        <fullName evidence="2">Uncharacterized protein</fullName>
    </submittedName>
</protein>
<sequence>MTTPTRRNNGPYADRGDFRTEKELQEDFKRDMKTLRRLNKLKKKSVRRPDNSELGLMGELLDICSAVIDRSRMRHSGGRPLGTEEERLTRWTENACKGNAQTMEDQSQWLQQCPSPLSAIERVCDVLIDNLYKPSADAFGRPVELIESSAVSMIDQLSDAIDGPAARPLSKYVAACWLHVMATSGPLSGRLRRINKVTSDRAERRFKTAASRCKELADVDNLPGVLL</sequence>
<evidence type="ECO:0000313" key="3">
    <source>
        <dbReference type="Proteomes" id="UP001239462"/>
    </source>
</evidence>
<organism evidence="2 3">
    <name type="scientific">Roseiconus lacunae</name>
    <dbReference type="NCBI Taxonomy" id="2605694"/>
    <lineage>
        <taxon>Bacteria</taxon>
        <taxon>Pseudomonadati</taxon>
        <taxon>Planctomycetota</taxon>
        <taxon>Planctomycetia</taxon>
        <taxon>Pirellulales</taxon>
        <taxon>Pirellulaceae</taxon>
        <taxon>Roseiconus</taxon>
    </lineage>
</organism>
<proteinExistence type="predicted"/>
<feature type="region of interest" description="Disordered" evidence="1">
    <location>
        <begin position="1"/>
        <end position="25"/>
    </location>
</feature>